<dbReference type="KEGG" id="sauh:SU9_016285"/>
<protein>
    <submittedName>
        <fullName evidence="1">Uncharacterized protein</fullName>
    </submittedName>
</protein>
<dbReference type="OrthoDB" id="4338318at2"/>
<dbReference type="Proteomes" id="UP000009036">
    <property type="component" value="Chromosome"/>
</dbReference>
<name>A0A8B1NC41_9ACTN</name>
<proteinExistence type="predicted"/>
<evidence type="ECO:0000313" key="1">
    <source>
        <dbReference type="EMBL" id="QTZ92843.1"/>
    </source>
</evidence>
<sequence length="457" mass="49931">MLRRINRWARVKSHPADAVRTLTSKLPATYQPIIRPLIERQSDLFGVPQSAFTGGGTASYARSSFSEDDVIDAEIYAFGSVLIILCISETLRLSHERNDEGEIVTTEEKSCTVRLTYAVPFVEDPDVAEFEKILAEIWNGIEFRDPPSRSRRLREMAQGKQNTTRLPTEGELDAAEALSDKSVRRLAIAIKSSSGLLLGDAPKQIPPRERGRIDAIVQLLIDKGLVDTEIVVICRDSSAQVNRVATADVLNGLDKQGVRCACGRPLSEEKHEKALSVTDFARSMLDGSAWLSILVLQYLLNFGVPIQSVRMEQEYSGEEVDCVAEIYGRLVLFELKDKEFNLGNAYSFGAKVGIFGPDVPVIVTTEKVGADARDHFARSAVADRRSRRYATEDPVGDGGIKFIEGLDSLKVGIEGIVTEIAGAALAPQLRAALSFSSAHPAALLAAWAGVERSSTPE</sequence>
<organism evidence="1 2">
    <name type="scientific">Streptomyces auratus AGR0001</name>
    <dbReference type="NCBI Taxonomy" id="1160718"/>
    <lineage>
        <taxon>Bacteria</taxon>
        <taxon>Bacillati</taxon>
        <taxon>Actinomycetota</taxon>
        <taxon>Actinomycetes</taxon>
        <taxon>Kitasatosporales</taxon>
        <taxon>Streptomycetaceae</taxon>
        <taxon>Streptomyces</taxon>
    </lineage>
</organism>
<accession>A0A8B1NC41</accession>
<gene>
    <name evidence="1" type="ORF">SU9_016285</name>
</gene>
<dbReference type="RefSeq" id="WP_144044212.1">
    <property type="nucleotide sequence ID" value="NZ_CP072931.1"/>
</dbReference>
<dbReference type="EMBL" id="CP072931">
    <property type="protein sequence ID" value="QTZ92843.1"/>
    <property type="molecule type" value="Genomic_DNA"/>
</dbReference>
<keyword evidence="2" id="KW-1185">Reference proteome</keyword>
<dbReference type="AlphaFoldDB" id="A0A8B1NC41"/>
<reference evidence="1" key="1">
    <citation type="journal article" date="2012" name="J. Bacteriol.">
        <title>Genome Sequence of Streptomyces auratus Strain AGR0001, a Phoslactomycin-Producing Actinomycete.</title>
        <authorList>
            <person name="Han X."/>
            <person name="Li M."/>
            <person name="Ding Z."/>
            <person name="Zhao J."/>
            <person name="Ji K."/>
            <person name="Wen M."/>
            <person name="Lu T."/>
        </authorList>
    </citation>
    <scope>NUCLEOTIDE SEQUENCE</scope>
    <source>
        <strain evidence="1">AGR0001</strain>
    </source>
</reference>
<reference evidence="1" key="2">
    <citation type="submission" date="2021-04" db="EMBL/GenBank/DDBJ databases">
        <authorList>
            <person name="Wen M.-L."/>
            <person name="Han X.-L."/>
            <person name="Xiong J."/>
        </authorList>
    </citation>
    <scope>NUCLEOTIDE SEQUENCE</scope>
    <source>
        <strain evidence="1">AGR0001</strain>
    </source>
</reference>
<evidence type="ECO:0000313" key="2">
    <source>
        <dbReference type="Proteomes" id="UP000009036"/>
    </source>
</evidence>